<feature type="region of interest" description="Disordered" evidence="1">
    <location>
        <begin position="65"/>
        <end position="105"/>
    </location>
</feature>
<dbReference type="OrthoDB" id="5550464at2759"/>
<organism evidence="2 3">
    <name type="scientific">Lunasporangiospora selenospora</name>
    <dbReference type="NCBI Taxonomy" id="979761"/>
    <lineage>
        <taxon>Eukaryota</taxon>
        <taxon>Fungi</taxon>
        <taxon>Fungi incertae sedis</taxon>
        <taxon>Mucoromycota</taxon>
        <taxon>Mortierellomycotina</taxon>
        <taxon>Mortierellomycetes</taxon>
        <taxon>Mortierellales</taxon>
        <taxon>Mortierellaceae</taxon>
        <taxon>Lunasporangiospora</taxon>
    </lineage>
</organism>
<sequence>MTSYAPSLYPHSTIGSLFIMGPKTARLQRAILRRFEHMTIYPGQKAEQRADYPILWSVTVVQVPRPHRPNQRNPTIYDSDPRLSPTRKRGPRKSGGAQGGSNSRTKFMMDAMVVKMASQGVEQMQNFLKSLFEEQDAEHDNRINMMDNEEQKERHRREKTEVVHQEEGPSVVEELFGGRVVWERAFR</sequence>
<evidence type="ECO:0000256" key="1">
    <source>
        <dbReference type="SAM" id="MobiDB-lite"/>
    </source>
</evidence>
<comment type="caution">
    <text evidence="2">The sequence shown here is derived from an EMBL/GenBank/DDBJ whole genome shotgun (WGS) entry which is preliminary data.</text>
</comment>
<feature type="region of interest" description="Disordered" evidence="1">
    <location>
        <begin position="149"/>
        <end position="169"/>
    </location>
</feature>
<dbReference type="EMBL" id="JAABOA010000118">
    <property type="protein sequence ID" value="KAF9585810.1"/>
    <property type="molecule type" value="Genomic_DNA"/>
</dbReference>
<reference evidence="2" key="1">
    <citation type="journal article" date="2020" name="Fungal Divers.">
        <title>Resolving the Mortierellaceae phylogeny through synthesis of multi-gene phylogenetics and phylogenomics.</title>
        <authorList>
            <person name="Vandepol N."/>
            <person name="Liber J."/>
            <person name="Desiro A."/>
            <person name="Na H."/>
            <person name="Kennedy M."/>
            <person name="Barry K."/>
            <person name="Grigoriev I.V."/>
            <person name="Miller A.N."/>
            <person name="O'Donnell K."/>
            <person name="Stajich J.E."/>
            <person name="Bonito G."/>
        </authorList>
    </citation>
    <scope>NUCLEOTIDE SEQUENCE</scope>
    <source>
        <strain evidence="2">KOD1015</strain>
    </source>
</reference>
<proteinExistence type="predicted"/>
<feature type="compositionally biased region" description="Basic and acidic residues" evidence="1">
    <location>
        <begin position="149"/>
        <end position="167"/>
    </location>
</feature>
<evidence type="ECO:0000313" key="3">
    <source>
        <dbReference type="Proteomes" id="UP000780801"/>
    </source>
</evidence>
<protein>
    <submittedName>
        <fullName evidence="2">Uncharacterized protein</fullName>
    </submittedName>
</protein>
<gene>
    <name evidence="2" type="ORF">BGW38_000632</name>
</gene>
<accession>A0A9P6G1T2</accession>
<name>A0A9P6G1T2_9FUNG</name>
<evidence type="ECO:0000313" key="2">
    <source>
        <dbReference type="EMBL" id="KAF9585810.1"/>
    </source>
</evidence>
<keyword evidence="3" id="KW-1185">Reference proteome</keyword>
<dbReference type="Proteomes" id="UP000780801">
    <property type="component" value="Unassembled WGS sequence"/>
</dbReference>
<dbReference type="AlphaFoldDB" id="A0A9P6G1T2"/>